<dbReference type="PANTHER" id="PTHR31739:SF25">
    <property type="entry name" value="(E,E)-GERANYLLINALOOL SYNTHASE"/>
    <property type="match status" value="1"/>
</dbReference>
<evidence type="ECO:0000313" key="14">
    <source>
        <dbReference type="EMBL" id="WMI31575.1"/>
    </source>
</evidence>
<evidence type="ECO:0000259" key="13">
    <source>
        <dbReference type="Pfam" id="PF03936"/>
    </source>
</evidence>
<evidence type="ECO:0000256" key="2">
    <source>
        <dbReference type="ARBA" id="ARBA00022723"/>
    </source>
</evidence>
<dbReference type="EMBL" id="OQ305433">
    <property type="protein sequence ID" value="WMI31575.1"/>
    <property type="molecule type" value="mRNA"/>
</dbReference>
<evidence type="ECO:0000256" key="4">
    <source>
        <dbReference type="ARBA" id="ARBA00023059"/>
    </source>
</evidence>
<comment type="function">
    <text evidence="7">Catalyzes the cyclization of the ubiquitous isoprenoid intermediate geranylgeranyl diphosphate to taxa-4,11-diene, the parent olefin with a taxane skeleton.</text>
</comment>
<comment type="catalytic activity">
    <reaction evidence="6">
        <text>(2E,6E,10E)-geranylgeranyl diphosphate = taxa-4(5),11(12)-diene + diphosphate</text>
        <dbReference type="Rhea" id="RHEA:20912"/>
        <dbReference type="ChEBI" id="CHEBI:30037"/>
        <dbReference type="ChEBI" id="CHEBI:33019"/>
        <dbReference type="ChEBI" id="CHEBI:58756"/>
        <dbReference type="EC" id="4.2.3.17"/>
    </reaction>
</comment>
<gene>
    <name evidence="14" type="primary">CTS</name>
</gene>
<dbReference type="InterPro" id="IPR050148">
    <property type="entry name" value="Terpene_synthase-like"/>
</dbReference>
<proteinExistence type="evidence at transcript level"/>
<dbReference type="GO" id="GO:0050553">
    <property type="term" value="F:taxadiene synthase activity"/>
    <property type="evidence" value="ECO:0007669"/>
    <property type="project" value="UniProtKB-EC"/>
</dbReference>
<keyword evidence="2" id="KW-0479">Metal-binding</keyword>
<dbReference type="SUPFAM" id="SSF48576">
    <property type="entry name" value="Terpenoid synthases"/>
    <property type="match status" value="1"/>
</dbReference>
<protein>
    <recommendedName>
        <fullName evidence="10">Taxadiene synthase</fullName>
        <ecNumber evidence="9">4.2.3.17</ecNumber>
    </recommendedName>
    <alternativeName>
        <fullName evidence="11">Taxa-4(5),11(12)-diene synthase</fullName>
    </alternativeName>
</protein>
<keyword evidence="5" id="KW-0456">Lyase</keyword>
<sequence>MAHVSICSPFKFNVGLREKSFQYSVNYRAERWLSSKPSTTSVKLLTRPVRMMASFYDSVESSVESSVQSSVESSLQSAVESSVQSSTPRKTAGYHADLWDDARLQCLQSPYDQASSYQERADKLVVRIKNIFNRLQDGEISPSAYDTAWVARVPARDGSHRPQFPQAIKWLLNNQLEDGSWGLKSSFMLCDRLLSTLNSVISLHAWKTGHRQVEQGICFVRENLKSLTDDDISATDFEIIFPALLQKAKSLGLSLPYNLPFIKSLMEERESALTGVSVAQGIPTCMLNTLEGLEESIDWKKIMSFQNKDGSFLSSPASTACVLLHTGDERCFVFLSNLVEKFGGCVPCLYPIDLLERISLVDNIDHLGIGRHFKEEIKVALDYVYRYWSERGIGWGRGSLFPDLNTTALGIRTLRIHGYDVSPDVLKIFKDDHGRFFSCASQRHIDLRSIVNLFRASDLAFPGEKIMDEARLFASQYLRQSLTTDTILCNQKLYDEIHYVLEYSWHLSISILEIRSYIDAYDDNYAWLRKSLFKLPYLSNSYCLELAKLDFNMVQSLHQRELKLLSSWWKESGLAQVEFARQRLAEVYFSVATFDLEYSYCRIAFAKIGCLQFFMDDMYDTYGTLEELRTFTEAVKRWDTSLMDKLPDYMQVCYKVWYEAMDEINREVKKIQGRDMMNHIRKSWEMYLGAYMQEREWHETLYIPTVEEYLNTYRISVGLGPCSLQPILVMGEPVTDDDLLKVHYPSRMFYLVSLTWRLTNDTKTSQAEKDRGQVASSVVCYLKENPGCTEEDAQRHFAEIVDEGLKELNFVYLKSDGSPSCCKKFMFNMRQCVQLIYKYRDGYGIATGETKDYIRKALIDPVQV</sequence>
<dbReference type="PANTHER" id="PTHR31739">
    <property type="entry name" value="ENT-COPALYL DIPHOSPHATE SYNTHASE, CHLOROPLASTIC"/>
    <property type="match status" value="1"/>
</dbReference>
<dbReference type="AlphaFoldDB" id="A0AA51BM75"/>
<feature type="domain" description="Terpene synthase N-terminal" evidence="12">
    <location>
        <begin position="298"/>
        <end position="501"/>
    </location>
</feature>
<evidence type="ECO:0000259" key="12">
    <source>
        <dbReference type="Pfam" id="PF01397"/>
    </source>
</evidence>
<organism evidence="14">
    <name type="scientific">Cephalotaxus sinensis</name>
    <dbReference type="NCBI Taxonomy" id="89484"/>
    <lineage>
        <taxon>Eukaryota</taxon>
        <taxon>Viridiplantae</taxon>
        <taxon>Streptophyta</taxon>
        <taxon>Embryophyta</taxon>
        <taxon>Tracheophyta</taxon>
        <taxon>Spermatophyta</taxon>
        <taxon>Pinopsida</taxon>
        <taxon>Pinidae</taxon>
        <taxon>Conifers II</taxon>
        <taxon>Cupressales</taxon>
        <taxon>Taxaceae</taxon>
        <taxon>Cephalotaxus</taxon>
    </lineage>
</organism>
<evidence type="ECO:0000256" key="10">
    <source>
        <dbReference type="ARBA" id="ARBA00068959"/>
    </source>
</evidence>
<dbReference type="FunFam" id="1.10.600.10:FF:000005">
    <property type="entry name" value="Ent-kaur-16-ene synthase, chloroplastic"/>
    <property type="match status" value="1"/>
</dbReference>
<evidence type="ECO:0000256" key="3">
    <source>
        <dbReference type="ARBA" id="ARBA00022842"/>
    </source>
</evidence>
<dbReference type="SFLD" id="SFLDG01019">
    <property type="entry name" value="Terpene_Cyclase_Like_1_C_Termi"/>
    <property type="match status" value="1"/>
</dbReference>
<dbReference type="GO" id="GO:0010597">
    <property type="term" value="P:green leaf volatile biosynthetic process"/>
    <property type="evidence" value="ECO:0007669"/>
    <property type="project" value="UniProtKB-ARBA"/>
</dbReference>
<dbReference type="InterPro" id="IPR008949">
    <property type="entry name" value="Isoprenoid_synthase_dom_sf"/>
</dbReference>
<dbReference type="Gene3D" id="1.50.10.130">
    <property type="entry name" value="Terpene synthase, N-terminal domain"/>
    <property type="match status" value="1"/>
</dbReference>
<reference evidence="14" key="2">
    <citation type="submission" date="2023-01" db="EMBL/GenBank/DDBJ databases">
        <authorList>
            <person name="Wang S."/>
        </authorList>
    </citation>
    <scope>NUCLEOTIDE SEQUENCE</scope>
</reference>
<dbReference type="EC" id="4.2.3.17" evidence="9"/>
<dbReference type="GO" id="GO:0000287">
    <property type="term" value="F:magnesium ion binding"/>
    <property type="evidence" value="ECO:0007669"/>
    <property type="project" value="InterPro"/>
</dbReference>
<dbReference type="InterPro" id="IPR001906">
    <property type="entry name" value="Terpene_synth_N"/>
</dbReference>
<keyword evidence="3" id="KW-0460">Magnesium</keyword>
<evidence type="ECO:0000256" key="1">
    <source>
        <dbReference type="ARBA" id="ARBA00001946"/>
    </source>
</evidence>
<dbReference type="InterPro" id="IPR036965">
    <property type="entry name" value="Terpene_synth_N_sf"/>
</dbReference>
<evidence type="ECO:0000256" key="9">
    <source>
        <dbReference type="ARBA" id="ARBA00066676"/>
    </source>
</evidence>
<evidence type="ECO:0000256" key="11">
    <source>
        <dbReference type="ARBA" id="ARBA00083154"/>
    </source>
</evidence>
<dbReference type="CDD" id="cd00684">
    <property type="entry name" value="Terpene_cyclase_plant_C1"/>
    <property type="match status" value="1"/>
</dbReference>
<dbReference type="Gene3D" id="1.10.600.10">
    <property type="entry name" value="Farnesyl Diphosphate Synthase"/>
    <property type="match status" value="1"/>
</dbReference>
<reference evidence="14" key="1">
    <citation type="journal article" date="2023" name="Angew. Chem. Int. Ed.">
        <title>Functional Characterization and Cyclization Mechanism of a Diterpene Synthase Catalyzing the Skeleton Formation of Cephalotane-Type Diterpenoids.</title>
        <authorList>
            <person name="Li C."/>
            <person name="Wang S."/>
            <person name="Yin X."/>
            <person name="Guo A."/>
            <person name="Xie K."/>
            <person name="Chen D."/>
            <person name="Sui S."/>
            <person name="Han Y."/>
            <person name="Liu J."/>
            <person name="Chen R."/>
            <person name="Dai J."/>
        </authorList>
    </citation>
    <scope>NUCLEOTIDE SEQUENCE</scope>
</reference>
<evidence type="ECO:0000256" key="6">
    <source>
        <dbReference type="ARBA" id="ARBA00052848"/>
    </source>
</evidence>
<dbReference type="SUPFAM" id="SSF48239">
    <property type="entry name" value="Terpenoid cyclases/Protein prenyltransferases"/>
    <property type="match status" value="2"/>
</dbReference>
<dbReference type="SFLD" id="SFLDG01014">
    <property type="entry name" value="Terpene_Cyclase_Like_1_N-term"/>
    <property type="match status" value="1"/>
</dbReference>
<dbReference type="Pfam" id="PF01397">
    <property type="entry name" value="Terpene_synth"/>
    <property type="match status" value="1"/>
</dbReference>
<dbReference type="Pfam" id="PF03936">
    <property type="entry name" value="Terpene_synth_C"/>
    <property type="match status" value="1"/>
</dbReference>
<dbReference type="GO" id="GO:0010333">
    <property type="term" value="F:terpene synthase activity"/>
    <property type="evidence" value="ECO:0007669"/>
    <property type="project" value="InterPro"/>
</dbReference>
<dbReference type="InterPro" id="IPR044814">
    <property type="entry name" value="Terpene_cyclase_plant_C1"/>
</dbReference>
<evidence type="ECO:0000256" key="8">
    <source>
        <dbReference type="ARBA" id="ARBA00060631"/>
    </source>
</evidence>
<dbReference type="InterPro" id="IPR005630">
    <property type="entry name" value="Terpene_synthase_metal-bd"/>
</dbReference>
<accession>A0AA51BM75</accession>
<dbReference type="SFLD" id="SFLDS00005">
    <property type="entry name" value="Isoprenoid_Synthase_Type_I"/>
    <property type="match status" value="1"/>
</dbReference>
<evidence type="ECO:0000256" key="7">
    <source>
        <dbReference type="ARBA" id="ARBA00059217"/>
    </source>
</evidence>
<name>A0AA51BM75_9CONI</name>
<dbReference type="InterPro" id="IPR034741">
    <property type="entry name" value="Terpene_cyclase-like_1_C"/>
</dbReference>
<dbReference type="InterPro" id="IPR008930">
    <property type="entry name" value="Terpenoid_cyclase/PrenylTrfase"/>
</dbReference>
<dbReference type="FunFam" id="1.50.10.130:FF:000002">
    <property type="entry name" value="Ent-copalyl diphosphate synthase, chloroplastic"/>
    <property type="match status" value="1"/>
</dbReference>
<evidence type="ECO:0000256" key="5">
    <source>
        <dbReference type="ARBA" id="ARBA00023239"/>
    </source>
</evidence>
<dbReference type="Gene3D" id="1.50.10.160">
    <property type="match status" value="1"/>
</dbReference>
<comment type="cofactor">
    <cofactor evidence="1">
        <name>Mg(2+)</name>
        <dbReference type="ChEBI" id="CHEBI:18420"/>
    </cofactor>
</comment>
<dbReference type="GO" id="GO:0042617">
    <property type="term" value="P:paclitaxel biosynthetic process"/>
    <property type="evidence" value="ECO:0007669"/>
    <property type="project" value="UniProtKB-KW"/>
</dbReference>
<keyword evidence="4" id="KW-0876">Taxol biosynthesis</keyword>
<feature type="domain" description="Terpene synthase metal-binding" evidence="13">
    <location>
        <begin position="570"/>
        <end position="806"/>
    </location>
</feature>
<comment type="pathway">
    <text evidence="8">Alkaloid biosynthesis; taxol biosynthesis; taxa-4(20),11-dien-5alpha-ol from geranylgeranyl diphosphate: step 1/2.</text>
</comment>